<dbReference type="InterPro" id="IPR024524">
    <property type="entry name" value="DUF3800"/>
</dbReference>
<dbReference type="EMBL" id="AP026798">
    <property type="protein sequence ID" value="BDR53385.1"/>
    <property type="molecule type" value="Genomic_DNA"/>
</dbReference>
<proteinExistence type="predicted"/>
<accession>A0ABM8B920</accession>
<evidence type="ECO:0008006" key="4">
    <source>
        <dbReference type="Google" id="ProtNLM"/>
    </source>
</evidence>
<evidence type="ECO:0000313" key="2">
    <source>
        <dbReference type="EMBL" id="BDR53385.1"/>
    </source>
</evidence>
<keyword evidence="1" id="KW-1133">Transmembrane helix</keyword>
<name>A0ABM8B920_9BIFI</name>
<sequence length="261" mass="30187">MSNLIAYNKSASLSNEEGSKSRGHSPGIFFLSSGVPMSELSIMVDESGEWGKMSKYYLITLVFHEQDCPIEEAIQHYEQHLTDSSLPDIPFHTGPLLNGHDDYETLSMEQRKKLLIAFFMLAQSMPFTYVTFIHEKSEFHNNKARFEAKLKQDLADFLFLHLEKFQSFETIKVYYDNGQNVVSNALRDSIGYALSKEAVIYKNTSPEKYRLIQVADFLCTLELTAEKFDAKEATATDIKIFQSRQIFRKNYLKKIRKKRML</sequence>
<evidence type="ECO:0000256" key="1">
    <source>
        <dbReference type="SAM" id="Phobius"/>
    </source>
</evidence>
<evidence type="ECO:0000313" key="3">
    <source>
        <dbReference type="Proteomes" id="UP001321766"/>
    </source>
</evidence>
<reference evidence="2 3" key="1">
    <citation type="journal article" date="2023" name="Microbiol. Spectr.">
        <title>Symbiosis of Carpenter Bees with Uncharacterized Lactic Acid Bacteria Showing NAD Auxotrophy.</title>
        <authorList>
            <person name="Kawasaki S."/>
            <person name="Ozawa K."/>
            <person name="Mori T."/>
            <person name="Yamamoto A."/>
            <person name="Ito M."/>
            <person name="Ohkuma M."/>
            <person name="Sakamoto M."/>
            <person name="Matsutani M."/>
        </authorList>
    </citation>
    <scope>NUCLEOTIDE SEQUENCE [LARGE SCALE GENOMIC DNA]</scope>
    <source>
        <strain evidence="2 3">Kim37-2</strain>
    </source>
</reference>
<dbReference type="Proteomes" id="UP001321766">
    <property type="component" value="Chromosome"/>
</dbReference>
<organism evidence="2 3">
    <name type="scientific">Bombiscardovia nodaiensis</name>
    <dbReference type="NCBI Taxonomy" id="2932181"/>
    <lineage>
        <taxon>Bacteria</taxon>
        <taxon>Bacillati</taxon>
        <taxon>Actinomycetota</taxon>
        <taxon>Actinomycetes</taxon>
        <taxon>Bifidobacteriales</taxon>
        <taxon>Bifidobacteriaceae</taxon>
        <taxon>Bombiscardovia</taxon>
    </lineage>
</organism>
<protein>
    <recommendedName>
        <fullName evidence="4">DUF3800 domain-containing protein</fullName>
    </recommendedName>
</protein>
<gene>
    <name evidence="2" type="ORF">KIM372_12920</name>
</gene>
<feature type="transmembrane region" description="Helical" evidence="1">
    <location>
        <begin position="114"/>
        <end position="133"/>
    </location>
</feature>
<dbReference type="Pfam" id="PF12686">
    <property type="entry name" value="DUF3800"/>
    <property type="match status" value="1"/>
</dbReference>
<keyword evidence="3" id="KW-1185">Reference proteome</keyword>
<keyword evidence="1" id="KW-0812">Transmembrane</keyword>
<keyword evidence="1" id="KW-0472">Membrane</keyword>